<dbReference type="Proteomes" id="UP000024837">
    <property type="component" value="Unassembled WGS sequence"/>
</dbReference>
<dbReference type="AlphaFoldDB" id="W7IEC5"/>
<protein>
    <submittedName>
        <fullName evidence="1">Uncharacterized protein</fullName>
    </submittedName>
</protein>
<reference evidence="1 2" key="1">
    <citation type="submission" date="2013-05" db="EMBL/GenBank/DDBJ databases">
        <title>Drechslerella stenobrocha genome reveals carnivorous origination and mechanical trapping mechanism of predatory fungi.</title>
        <authorList>
            <person name="Liu X."/>
            <person name="Zhang W."/>
            <person name="Liu K."/>
        </authorList>
    </citation>
    <scope>NUCLEOTIDE SEQUENCE [LARGE SCALE GENOMIC DNA]</scope>
    <source>
        <strain evidence="1 2">248</strain>
    </source>
</reference>
<name>W7IEC5_9PEZI</name>
<accession>W7IEC5</accession>
<proteinExistence type="predicted"/>
<sequence>MTSRCSNGCISWEMATRFYRCSERESSLPGTFRTYCAAAEQDLNWTRGKPPVDTIIAASVLPDPCDQCKDEGIWRMNNLTGRWGQVSGTRIRHSAFC</sequence>
<evidence type="ECO:0000313" key="2">
    <source>
        <dbReference type="Proteomes" id="UP000024837"/>
    </source>
</evidence>
<organism evidence="1 2">
    <name type="scientific">Drechslerella stenobrocha 248</name>
    <dbReference type="NCBI Taxonomy" id="1043628"/>
    <lineage>
        <taxon>Eukaryota</taxon>
        <taxon>Fungi</taxon>
        <taxon>Dikarya</taxon>
        <taxon>Ascomycota</taxon>
        <taxon>Pezizomycotina</taxon>
        <taxon>Orbiliomycetes</taxon>
        <taxon>Orbiliales</taxon>
        <taxon>Orbiliaceae</taxon>
        <taxon>Drechslerella</taxon>
    </lineage>
</organism>
<keyword evidence="2" id="KW-1185">Reference proteome</keyword>
<gene>
    <name evidence="1" type="ORF">DRE_00338</name>
</gene>
<dbReference type="HOGENOM" id="CLU_2346665_0_0_1"/>
<evidence type="ECO:0000313" key="1">
    <source>
        <dbReference type="EMBL" id="EWC47370.1"/>
    </source>
</evidence>
<dbReference type="EMBL" id="KI966410">
    <property type="protein sequence ID" value="EWC47370.1"/>
    <property type="molecule type" value="Genomic_DNA"/>
</dbReference>